<dbReference type="InterPro" id="IPR017907">
    <property type="entry name" value="Znf_RING_CS"/>
</dbReference>
<dbReference type="PANTHER" id="PTHR45626:SF17">
    <property type="entry name" value="HELICASE-LIKE TRANSCRIPTION FACTOR"/>
    <property type="match status" value="1"/>
</dbReference>
<dbReference type="CDD" id="cd18008">
    <property type="entry name" value="DEXDc_SHPRH-like"/>
    <property type="match status" value="1"/>
</dbReference>
<dbReference type="InterPro" id="IPR001650">
    <property type="entry name" value="Helicase_C-like"/>
</dbReference>
<dbReference type="SMART" id="SM00490">
    <property type="entry name" value="HELICc"/>
    <property type="match status" value="1"/>
</dbReference>
<keyword evidence="3" id="KW-0863">Zinc-finger</keyword>
<feature type="region of interest" description="Disordered" evidence="8">
    <location>
        <begin position="189"/>
        <end position="269"/>
    </location>
</feature>
<keyword evidence="5" id="KW-0347">Helicase</keyword>
<dbReference type="InterPro" id="IPR014001">
    <property type="entry name" value="Helicase_ATP-bd"/>
</dbReference>
<dbReference type="GO" id="GO:0005634">
    <property type="term" value="C:nucleus"/>
    <property type="evidence" value="ECO:0007669"/>
    <property type="project" value="TreeGrafter"/>
</dbReference>
<feature type="domain" description="Helicase C-terminal" evidence="10">
    <location>
        <begin position="925"/>
        <end position="1076"/>
    </location>
</feature>
<gene>
    <name evidence="11" type="ORF">FGADI_500</name>
</gene>
<dbReference type="InterPro" id="IPR000330">
    <property type="entry name" value="SNF2_N"/>
</dbReference>
<dbReference type="Gene3D" id="3.40.50.10810">
    <property type="entry name" value="Tandem AAA-ATPase domain"/>
    <property type="match status" value="1"/>
</dbReference>
<dbReference type="SUPFAM" id="SSF57850">
    <property type="entry name" value="RING/U-box"/>
    <property type="match status" value="1"/>
</dbReference>
<dbReference type="GO" id="GO:0008094">
    <property type="term" value="F:ATP-dependent activity, acting on DNA"/>
    <property type="evidence" value="ECO:0007669"/>
    <property type="project" value="TreeGrafter"/>
</dbReference>
<protein>
    <submittedName>
        <fullName evidence="11">Uncharacterized protein</fullName>
    </submittedName>
</protein>
<evidence type="ECO:0000256" key="7">
    <source>
        <dbReference type="ARBA" id="ARBA00022840"/>
    </source>
</evidence>
<feature type="region of interest" description="Disordered" evidence="8">
    <location>
        <begin position="1"/>
        <end position="163"/>
    </location>
</feature>
<dbReference type="GO" id="GO:0016787">
    <property type="term" value="F:hydrolase activity"/>
    <property type="evidence" value="ECO:0007669"/>
    <property type="project" value="UniProtKB-KW"/>
</dbReference>
<evidence type="ECO:0000256" key="3">
    <source>
        <dbReference type="ARBA" id="ARBA00022771"/>
    </source>
</evidence>
<evidence type="ECO:0000256" key="1">
    <source>
        <dbReference type="ARBA" id="ARBA00022723"/>
    </source>
</evidence>
<evidence type="ECO:0000256" key="8">
    <source>
        <dbReference type="SAM" id="MobiDB-lite"/>
    </source>
</evidence>
<dbReference type="InterPro" id="IPR049730">
    <property type="entry name" value="SNF2/RAD54-like_C"/>
</dbReference>
<dbReference type="GO" id="GO:0006281">
    <property type="term" value="P:DNA repair"/>
    <property type="evidence" value="ECO:0007669"/>
    <property type="project" value="TreeGrafter"/>
</dbReference>
<dbReference type="InterPro" id="IPR038718">
    <property type="entry name" value="SNF2-like_sf"/>
</dbReference>
<evidence type="ECO:0000256" key="4">
    <source>
        <dbReference type="ARBA" id="ARBA00022801"/>
    </source>
</evidence>
<feature type="compositionally biased region" description="Polar residues" evidence="8">
    <location>
        <begin position="1"/>
        <end position="10"/>
    </location>
</feature>
<dbReference type="PROSITE" id="PS51192">
    <property type="entry name" value="HELICASE_ATP_BIND_1"/>
    <property type="match status" value="1"/>
</dbReference>
<dbReference type="PROSITE" id="PS51194">
    <property type="entry name" value="HELICASE_CTER"/>
    <property type="match status" value="1"/>
</dbReference>
<dbReference type="Pfam" id="PF00271">
    <property type="entry name" value="Helicase_C"/>
    <property type="match status" value="1"/>
</dbReference>
<evidence type="ECO:0000256" key="5">
    <source>
        <dbReference type="ARBA" id="ARBA00022806"/>
    </source>
</evidence>
<dbReference type="GO" id="GO:0005524">
    <property type="term" value="F:ATP binding"/>
    <property type="evidence" value="ECO:0007669"/>
    <property type="project" value="UniProtKB-KW"/>
</dbReference>
<dbReference type="Gene3D" id="3.40.50.300">
    <property type="entry name" value="P-loop containing nucleotide triphosphate hydrolases"/>
    <property type="match status" value="1"/>
</dbReference>
<name>A0A8H4X4V1_9HYPO</name>
<dbReference type="InterPro" id="IPR050628">
    <property type="entry name" value="SNF2_RAD54_helicase_TF"/>
</dbReference>
<accession>A0A8H4X4V1</accession>
<feature type="compositionally biased region" description="Basic and acidic residues" evidence="8">
    <location>
        <begin position="189"/>
        <end position="251"/>
    </location>
</feature>
<keyword evidence="6" id="KW-0862">Zinc</keyword>
<evidence type="ECO:0000259" key="9">
    <source>
        <dbReference type="PROSITE" id="PS51192"/>
    </source>
</evidence>
<dbReference type="SUPFAM" id="SSF52540">
    <property type="entry name" value="P-loop containing nucleoside triphosphate hydrolases"/>
    <property type="match status" value="2"/>
</dbReference>
<dbReference type="SMART" id="SM00487">
    <property type="entry name" value="DEXDc"/>
    <property type="match status" value="1"/>
</dbReference>
<feature type="compositionally biased region" description="Basic and acidic residues" evidence="8">
    <location>
        <begin position="78"/>
        <end position="90"/>
    </location>
</feature>
<sequence length="1114" mass="126179">MDSTASSIQGASRRLIKKEEDDSDDERVFHSSGKNTAMKGDPKQAVCNIDDDDDDDDDESISGPSVYPQKAPGSDSRIIVKDESDEDKKSFTMKSLKPQKSGGIPVNQFFDTVVVAQDTNDEDADDSDSENDEGSDYQDSDDSDYSEDSEAQQRKQKSKPGVAKVKELLEECEMIRDVLLFKQEKGAKLTIKEHRRLTEANEEITKAEKALSTHARESRPRTAREYWQRQLKRDTEKEERKRKPNGDETNSRKVQRTDAQTRPGGNVGNAQLLRAAELFTSNDTENEDAESGGPANEIKATTHASQMQQIMAGMPEGNDTRHTQTQKNDLIEAKQCFGFKRVTAADGKWKLKGMKTPLHSQQLVGASWMTMREAMDLHPAGGILADEMGLGKTITTLATIIGHPPEPEDRKEYCRATLIIADNAHSALRTWMEQINKHASEKFSDQCVIYSKSLGKRLNWWRTKCVVITHLNELRTQFLSKKEYQELRAKWAGDEDGFLQALAKSKKIGSLFRVNWYRVILDEAHGVKSHTSTGALAVWHLNAKYRWALTGTPLSNRLEEFYPYLKFIGCSFTTTMRKFRAVYVRSEQAKENFEALVSLVMLRRKQTDKFLGRAMAPLPKCHRQDIWIPISGWEKIHKEIVDGSYQAKLVDAQADNHETLADEQQQDPQEDEDVSDDESEAEFEKDGTEGSEATNLYRVQNLRCMRLVQLTSHPLNLEKFYREDNREKEIRLTLDRFKSEITKASIEEDQKALEASLKPAYSSGLRQLELAIKDRFGGVQEMAELLKLAANEKKLRDVTCRLCRKNSIPVKPVQSANCEHIYCTDCLVIAISGMSKSGRPLMPPQCRNRGCSPRLGLGEAIKTPACIDAAVKSINGFKEPGRDSIGTRWTGGPKDKASFFRAVCGRDDIGYGPVKMPLSSKLKATLAVMLTWMQEAPDDKIIIYVQWTRTAKSLGCVLESLGIKFVYYNRMANKQQKARALDEFTNNPEIKILVSSMKCSGQSFNFQMANRVIIVDEWWNKAVEEQALKRVFRTGQTKETYLVRIMAKDTIDERIIILQNAKEAIIKAALQDEEMQPHFSGDLQLRMLFSEKDEQTLIAEMEKETRGQQAKQPF</sequence>
<feature type="compositionally biased region" description="Acidic residues" evidence="8">
    <location>
        <begin position="119"/>
        <end position="150"/>
    </location>
</feature>
<feature type="compositionally biased region" description="Acidic residues" evidence="8">
    <location>
        <begin position="49"/>
        <end position="60"/>
    </location>
</feature>
<feature type="region of interest" description="Disordered" evidence="8">
    <location>
        <begin position="659"/>
        <end position="692"/>
    </location>
</feature>
<keyword evidence="4" id="KW-0378">Hydrolase</keyword>
<dbReference type="Proteomes" id="UP000604273">
    <property type="component" value="Unassembled WGS sequence"/>
</dbReference>
<evidence type="ECO:0000313" key="12">
    <source>
        <dbReference type="Proteomes" id="UP000604273"/>
    </source>
</evidence>
<feature type="compositionally biased region" description="Acidic residues" evidence="8">
    <location>
        <begin position="664"/>
        <end position="681"/>
    </location>
</feature>
<dbReference type="GO" id="GO:0008270">
    <property type="term" value="F:zinc ion binding"/>
    <property type="evidence" value="ECO:0007669"/>
    <property type="project" value="UniProtKB-KW"/>
</dbReference>
<dbReference type="AlphaFoldDB" id="A0A8H4X4V1"/>
<evidence type="ECO:0000256" key="6">
    <source>
        <dbReference type="ARBA" id="ARBA00022833"/>
    </source>
</evidence>
<dbReference type="PROSITE" id="PS00518">
    <property type="entry name" value="ZF_RING_1"/>
    <property type="match status" value="1"/>
</dbReference>
<dbReference type="InterPro" id="IPR027417">
    <property type="entry name" value="P-loop_NTPase"/>
</dbReference>
<dbReference type="CDD" id="cd18793">
    <property type="entry name" value="SF2_C_SNF"/>
    <property type="match status" value="1"/>
</dbReference>
<keyword evidence="2" id="KW-0547">Nucleotide-binding</keyword>
<reference evidence="11" key="1">
    <citation type="journal article" date="2020" name="BMC Genomics">
        <title>Correction to: Identification and distribution of gene clusters required for synthesis of sphingolipid metabolism inhibitors in diverse species of the filamentous fungus Fusarium.</title>
        <authorList>
            <person name="Kim H.S."/>
            <person name="Lohmar J.M."/>
            <person name="Busman M."/>
            <person name="Brown D.W."/>
            <person name="Naumann T.A."/>
            <person name="Divon H.H."/>
            <person name="Lysoe E."/>
            <person name="Uhlig S."/>
            <person name="Proctor R.H."/>
        </authorList>
    </citation>
    <scope>NUCLEOTIDE SEQUENCE</scope>
    <source>
        <strain evidence="11">NRRL 45417</strain>
    </source>
</reference>
<comment type="caution">
    <text evidence="11">The sequence shown here is derived from an EMBL/GenBank/DDBJ whole genome shotgun (WGS) entry which is preliminary data.</text>
</comment>
<keyword evidence="7" id="KW-0067">ATP-binding</keyword>
<dbReference type="GO" id="GO:0004386">
    <property type="term" value="F:helicase activity"/>
    <property type="evidence" value="ECO:0007669"/>
    <property type="project" value="UniProtKB-KW"/>
</dbReference>
<feature type="domain" description="Helicase ATP-binding" evidence="9">
    <location>
        <begin position="373"/>
        <end position="571"/>
    </location>
</feature>
<proteinExistence type="predicted"/>
<keyword evidence="1" id="KW-0479">Metal-binding</keyword>
<evidence type="ECO:0000313" key="11">
    <source>
        <dbReference type="EMBL" id="KAF4961084.1"/>
    </source>
</evidence>
<dbReference type="PANTHER" id="PTHR45626">
    <property type="entry name" value="TRANSCRIPTION TERMINATION FACTOR 2-RELATED"/>
    <property type="match status" value="1"/>
</dbReference>
<keyword evidence="12" id="KW-1185">Reference proteome</keyword>
<evidence type="ECO:0000259" key="10">
    <source>
        <dbReference type="PROSITE" id="PS51194"/>
    </source>
</evidence>
<dbReference type="EMBL" id="JABFAI010000008">
    <property type="protein sequence ID" value="KAF4961084.1"/>
    <property type="molecule type" value="Genomic_DNA"/>
</dbReference>
<dbReference type="Pfam" id="PF00176">
    <property type="entry name" value="SNF2-rel_dom"/>
    <property type="match status" value="1"/>
</dbReference>
<dbReference type="OrthoDB" id="448448at2759"/>
<organism evidence="11 12">
    <name type="scientific">Fusarium gaditjirri</name>
    <dbReference type="NCBI Taxonomy" id="282569"/>
    <lineage>
        <taxon>Eukaryota</taxon>
        <taxon>Fungi</taxon>
        <taxon>Dikarya</taxon>
        <taxon>Ascomycota</taxon>
        <taxon>Pezizomycotina</taxon>
        <taxon>Sordariomycetes</taxon>
        <taxon>Hypocreomycetidae</taxon>
        <taxon>Hypocreales</taxon>
        <taxon>Nectriaceae</taxon>
        <taxon>Fusarium</taxon>
        <taxon>Fusarium nisikadoi species complex</taxon>
    </lineage>
</organism>
<reference evidence="11" key="2">
    <citation type="submission" date="2020-05" db="EMBL/GenBank/DDBJ databases">
        <authorList>
            <person name="Kim H.-S."/>
            <person name="Proctor R.H."/>
            <person name="Brown D.W."/>
        </authorList>
    </citation>
    <scope>NUCLEOTIDE SEQUENCE</scope>
    <source>
        <strain evidence="11">NRRL 45417</strain>
    </source>
</reference>
<evidence type="ECO:0000256" key="2">
    <source>
        <dbReference type="ARBA" id="ARBA00022741"/>
    </source>
</evidence>